<evidence type="ECO:0000313" key="1">
    <source>
        <dbReference type="EMBL" id="CAF3392916.1"/>
    </source>
</evidence>
<dbReference type="EMBL" id="CAJOBO010000440">
    <property type="protein sequence ID" value="CAF4221942.1"/>
    <property type="molecule type" value="Genomic_DNA"/>
</dbReference>
<evidence type="ECO:0000313" key="3">
    <source>
        <dbReference type="Proteomes" id="UP000663833"/>
    </source>
</evidence>
<reference evidence="1" key="1">
    <citation type="submission" date="2021-02" db="EMBL/GenBank/DDBJ databases">
        <authorList>
            <person name="Nowell W R."/>
        </authorList>
    </citation>
    <scope>NUCLEOTIDE SEQUENCE</scope>
</reference>
<protein>
    <submittedName>
        <fullName evidence="1">Uncharacterized protein</fullName>
    </submittedName>
</protein>
<sequence length="498" mass="59397">MSTANRSSTSVDEDKCGNFDVFDELVNELFFNDNYNDDDNGGENNDPINQGYIVNNNDDRKYNDFELIQMDKLLFLNTNTIISQSRQQSLSPLLNTMRKKITKTFRYTEVDLHELIGIVIDKIPHYLSNDNKLLEDKMRAIQPTINEKHSEELRQIAILMYKISLLERITSLWTMFRRVGMGTLELPSHIKQLDIKIWPIAVHTRIRQVENTHAYDDETCQMFIDHCLQKLNEKNDEYRHQLRFQTCHVTDYSLAMEFTIEKFIQHEFMSQHIEYDCQITLVLYHFIDEILKCHFSNENPNIKQKELLKRLCKYKYEETITKYEFNLFKNRISENCLSNSVQSQHNANSSLIVTAHRAMMQEKFFKQYAEIESNTSTNKVTISLDLIKQHMHQCQKQLNKEFEQMWHNQRTFSPDQRLTPTMVHLIDQRLTNIDARLKSMQNTFYEIDHHYNPKINIFQQQSDTTNWSGQSNVKSFREQIDNVLTRWHQLQQNKLTYE</sequence>
<organism evidence="1 3">
    <name type="scientific">Rotaria socialis</name>
    <dbReference type="NCBI Taxonomy" id="392032"/>
    <lineage>
        <taxon>Eukaryota</taxon>
        <taxon>Metazoa</taxon>
        <taxon>Spiralia</taxon>
        <taxon>Gnathifera</taxon>
        <taxon>Rotifera</taxon>
        <taxon>Eurotatoria</taxon>
        <taxon>Bdelloidea</taxon>
        <taxon>Philodinida</taxon>
        <taxon>Philodinidae</taxon>
        <taxon>Rotaria</taxon>
    </lineage>
</organism>
<name>A0A817ZKZ3_9BILA</name>
<dbReference type="Proteomes" id="UP000663851">
    <property type="component" value="Unassembled WGS sequence"/>
</dbReference>
<accession>A0A817ZKZ3</accession>
<dbReference type="EMBL" id="CAJNYD010002116">
    <property type="protein sequence ID" value="CAF3392916.1"/>
    <property type="molecule type" value="Genomic_DNA"/>
</dbReference>
<dbReference type="Proteomes" id="UP000663833">
    <property type="component" value="Unassembled WGS sequence"/>
</dbReference>
<dbReference type="AlphaFoldDB" id="A0A817ZKZ3"/>
<proteinExistence type="predicted"/>
<gene>
    <name evidence="2" type="ORF">HFQ381_LOCUS8688</name>
    <name evidence="1" type="ORF">LUA448_LOCUS16837</name>
</gene>
<comment type="caution">
    <text evidence="1">The sequence shown here is derived from an EMBL/GenBank/DDBJ whole genome shotgun (WGS) entry which is preliminary data.</text>
</comment>
<evidence type="ECO:0000313" key="2">
    <source>
        <dbReference type="EMBL" id="CAF4221942.1"/>
    </source>
</evidence>